<protein>
    <submittedName>
        <fullName evidence="1">N-terminal part of hemagglutinin-related protein</fullName>
    </submittedName>
</protein>
<accession>A0A377K8X7</accession>
<name>A0A377K8X7_ECOLX</name>
<dbReference type="Proteomes" id="UP000254181">
    <property type="component" value="Unassembled WGS sequence"/>
</dbReference>
<organism evidence="1 2">
    <name type="scientific">Escherichia coli</name>
    <dbReference type="NCBI Taxonomy" id="562"/>
    <lineage>
        <taxon>Bacteria</taxon>
        <taxon>Pseudomonadati</taxon>
        <taxon>Pseudomonadota</taxon>
        <taxon>Gammaproteobacteria</taxon>
        <taxon>Enterobacterales</taxon>
        <taxon>Enterobacteriaceae</taxon>
        <taxon>Escherichia</taxon>
    </lineage>
</organism>
<dbReference type="EMBL" id="UGEM01000004">
    <property type="protein sequence ID" value="STP20898.1"/>
    <property type="molecule type" value="Genomic_DNA"/>
</dbReference>
<evidence type="ECO:0000313" key="1">
    <source>
        <dbReference type="EMBL" id="STP20898.1"/>
    </source>
</evidence>
<reference evidence="1 2" key="1">
    <citation type="submission" date="2018-06" db="EMBL/GenBank/DDBJ databases">
        <authorList>
            <consortium name="Pathogen Informatics"/>
            <person name="Doyle S."/>
        </authorList>
    </citation>
    <scope>NUCLEOTIDE SEQUENCE [LARGE SCALE GENOMIC DNA]</scope>
    <source>
        <strain evidence="1 2">NCTC9075</strain>
    </source>
</reference>
<sequence length="98" mass="10610">MNTAHLLNSWDAISASHEVIPGSSHGVISPVPENNRWWGVVRHDGVEYLAVYWGKGATVPDEYRIRTGDTDTVTVSASGYAARISGGADMHIRCRTTG</sequence>
<proteinExistence type="predicted"/>
<gene>
    <name evidence="1" type="ORF">NCTC9075_04365</name>
</gene>
<evidence type="ECO:0000313" key="2">
    <source>
        <dbReference type="Proteomes" id="UP000254181"/>
    </source>
</evidence>
<dbReference type="AlphaFoldDB" id="A0A377K8X7"/>